<keyword evidence="5" id="KW-0560">Oxidoreductase</keyword>
<dbReference type="GO" id="GO:0009690">
    <property type="term" value="P:cytokinin metabolic process"/>
    <property type="evidence" value="ECO:0007669"/>
    <property type="project" value="InterPro"/>
</dbReference>
<feature type="domain" description="Cytokinin dehydrogenase 1 FAD/cytokinin binding" evidence="7">
    <location>
        <begin position="204"/>
        <end position="292"/>
    </location>
</feature>
<dbReference type="InterPro" id="IPR015345">
    <property type="entry name" value="Cytokinin_DH_FAD/cytokin-bd"/>
</dbReference>
<dbReference type="SUPFAM" id="SSF55103">
    <property type="entry name" value="FAD-linked oxidases, C-terminal domain"/>
    <property type="match status" value="1"/>
</dbReference>
<dbReference type="EMBL" id="JACBKZ010000009">
    <property type="protein sequence ID" value="KAF5942998.1"/>
    <property type="molecule type" value="Genomic_DNA"/>
</dbReference>
<dbReference type="InterPro" id="IPR016164">
    <property type="entry name" value="FAD-linked_Oxase-like_C"/>
</dbReference>
<dbReference type="InterPro" id="IPR050432">
    <property type="entry name" value="FAD-linked_Oxidoreductases_BP"/>
</dbReference>
<dbReference type="AlphaFoldDB" id="A0A7J7GU89"/>
<dbReference type="Proteomes" id="UP000593564">
    <property type="component" value="Unassembled WGS sequence"/>
</dbReference>
<reference evidence="9" key="1">
    <citation type="journal article" date="2020" name="Nat. Commun.">
        <title>Genome assembly of wild tea tree DASZ reveals pedigree and selection history of tea varieties.</title>
        <authorList>
            <person name="Zhang W."/>
            <person name="Zhang Y."/>
            <person name="Qiu H."/>
            <person name="Guo Y."/>
            <person name="Wan H."/>
            <person name="Zhang X."/>
            <person name="Scossa F."/>
            <person name="Alseekh S."/>
            <person name="Zhang Q."/>
            <person name="Wang P."/>
            <person name="Xu L."/>
            <person name="Schmidt M.H."/>
            <person name="Jia X."/>
            <person name="Li D."/>
            <person name="Zhu A."/>
            <person name="Guo F."/>
            <person name="Chen W."/>
            <person name="Ni D."/>
            <person name="Usadel B."/>
            <person name="Fernie A.R."/>
            <person name="Wen W."/>
        </authorList>
    </citation>
    <scope>NUCLEOTIDE SEQUENCE [LARGE SCALE GENOMIC DNA]</scope>
    <source>
        <strain evidence="9">cv. G240</strain>
    </source>
</reference>
<evidence type="ECO:0000256" key="5">
    <source>
        <dbReference type="ARBA" id="ARBA00023002"/>
    </source>
</evidence>
<evidence type="ECO:0000259" key="7">
    <source>
        <dbReference type="Pfam" id="PF09265"/>
    </source>
</evidence>
<evidence type="ECO:0000256" key="4">
    <source>
        <dbReference type="ARBA" id="ARBA00022827"/>
    </source>
</evidence>
<evidence type="ECO:0000256" key="3">
    <source>
        <dbReference type="ARBA" id="ARBA00022630"/>
    </source>
</evidence>
<protein>
    <recommendedName>
        <fullName evidence="7">Cytokinin dehydrogenase 1 FAD/cytokinin binding domain-containing protein</fullName>
    </recommendedName>
</protein>
<sequence length="376" mass="43050">MSYGKIIKQIKKTHSGMEMQGQAQAHRGVVINMESFSGMEMQVYIGKHPYVDVYGGKLWINILHESLKHGLAPKSWTDYLHLTVGGTLSNAGISGQTFRHGLQISNVHQLEAVIDVYGGKLWINILHESLKHGKRGGSKLFREAECKPLSWCPWRTWPVWHNHMSKNFCRTSTKNGKNTHIFVNFKISSSIVQFTSFITPCHSEQVKWIRVLYSDFSAFIRDQEHLISAENTFNYIEGFVIINKTGLLNNWRSSFNPQDPVQANQFQSDGRTLYCLELAKNINLEKDDIIYQVRSSVQHPARAYRHRFTLERPKIRSSAGCTLPEFSADDQNAERRKFTLERPNCRSSGKTATKARSSVKPPLERRDQNLGKISKL</sequence>
<comment type="similarity">
    <text evidence="2">Belongs to the oxygen-dependent FAD-linked oxidoreductase family.</text>
</comment>
<name>A0A7J7GU89_CAMSI</name>
<evidence type="ECO:0000256" key="6">
    <source>
        <dbReference type="SAM" id="MobiDB-lite"/>
    </source>
</evidence>
<organism evidence="8 9">
    <name type="scientific">Camellia sinensis</name>
    <name type="common">Tea plant</name>
    <name type="synonym">Thea sinensis</name>
    <dbReference type="NCBI Taxonomy" id="4442"/>
    <lineage>
        <taxon>Eukaryota</taxon>
        <taxon>Viridiplantae</taxon>
        <taxon>Streptophyta</taxon>
        <taxon>Embryophyta</taxon>
        <taxon>Tracheophyta</taxon>
        <taxon>Spermatophyta</taxon>
        <taxon>Magnoliopsida</taxon>
        <taxon>eudicotyledons</taxon>
        <taxon>Gunneridae</taxon>
        <taxon>Pentapetalae</taxon>
        <taxon>asterids</taxon>
        <taxon>Ericales</taxon>
        <taxon>Theaceae</taxon>
        <taxon>Camellia</taxon>
    </lineage>
</organism>
<evidence type="ECO:0000313" key="8">
    <source>
        <dbReference type="EMBL" id="KAF5942998.1"/>
    </source>
</evidence>
<keyword evidence="9" id="KW-1185">Reference proteome</keyword>
<feature type="compositionally biased region" description="Basic and acidic residues" evidence="6">
    <location>
        <begin position="335"/>
        <end position="344"/>
    </location>
</feature>
<comment type="cofactor">
    <cofactor evidence="1">
        <name>FAD</name>
        <dbReference type="ChEBI" id="CHEBI:57692"/>
    </cofactor>
</comment>
<accession>A0A7J7GU89</accession>
<dbReference type="Pfam" id="PF09265">
    <property type="entry name" value="Cytokin-bind"/>
    <property type="match status" value="1"/>
</dbReference>
<feature type="region of interest" description="Disordered" evidence="6">
    <location>
        <begin position="335"/>
        <end position="376"/>
    </location>
</feature>
<dbReference type="PANTHER" id="PTHR13878">
    <property type="entry name" value="GULONOLACTONE OXIDASE"/>
    <property type="match status" value="1"/>
</dbReference>
<feature type="compositionally biased region" description="Polar residues" evidence="6">
    <location>
        <begin position="345"/>
        <end position="356"/>
    </location>
</feature>
<dbReference type="PANTHER" id="PTHR13878:SF53">
    <property type="entry name" value="CYTOKININ DEHYDROGENASE 6"/>
    <property type="match status" value="1"/>
</dbReference>
<evidence type="ECO:0000256" key="1">
    <source>
        <dbReference type="ARBA" id="ARBA00001974"/>
    </source>
</evidence>
<dbReference type="InterPro" id="IPR016170">
    <property type="entry name" value="Cytok_DH_C_sf"/>
</dbReference>
<dbReference type="SUPFAM" id="SSF56176">
    <property type="entry name" value="FAD-binding/transporter-associated domain-like"/>
    <property type="match status" value="1"/>
</dbReference>
<keyword evidence="3" id="KW-0285">Flavoprotein</keyword>
<evidence type="ECO:0000256" key="2">
    <source>
        <dbReference type="ARBA" id="ARBA00005466"/>
    </source>
</evidence>
<dbReference type="Gene3D" id="3.40.462.10">
    <property type="entry name" value="FAD-linked oxidases, C-terminal domain"/>
    <property type="match status" value="1"/>
</dbReference>
<dbReference type="GO" id="GO:0050660">
    <property type="term" value="F:flavin adenine dinucleotide binding"/>
    <property type="evidence" value="ECO:0007669"/>
    <property type="project" value="InterPro"/>
</dbReference>
<dbReference type="Gene3D" id="3.30.465.10">
    <property type="match status" value="1"/>
</dbReference>
<gene>
    <name evidence="8" type="ORF">HYC85_020640</name>
</gene>
<dbReference type="InterPro" id="IPR016169">
    <property type="entry name" value="FAD-bd_PCMH_sub2"/>
</dbReference>
<proteinExistence type="inferred from homology"/>
<dbReference type="GO" id="GO:0019139">
    <property type="term" value="F:cytokinin dehydrogenase activity"/>
    <property type="evidence" value="ECO:0007669"/>
    <property type="project" value="InterPro"/>
</dbReference>
<dbReference type="InterPro" id="IPR036318">
    <property type="entry name" value="FAD-bd_PCMH-like_sf"/>
</dbReference>
<reference evidence="8 9" key="2">
    <citation type="submission" date="2020-07" db="EMBL/GenBank/DDBJ databases">
        <title>Genome assembly of wild tea tree DASZ reveals pedigree and selection history of tea varieties.</title>
        <authorList>
            <person name="Zhang W."/>
        </authorList>
    </citation>
    <scope>NUCLEOTIDE SEQUENCE [LARGE SCALE GENOMIC DNA]</scope>
    <source>
        <strain evidence="9">cv. G240</strain>
        <tissue evidence="8">Leaf</tissue>
    </source>
</reference>
<evidence type="ECO:0000313" key="9">
    <source>
        <dbReference type="Proteomes" id="UP000593564"/>
    </source>
</evidence>
<comment type="caution">
    <text evidence="8">The sequence shown here is derived from an EMBL/GenBank/DDBJ whole genome shotgun (WGS) entry which is preliminary data.</text>
</comment>
<keyword evidence="4" id="KW-0274">FAD</keyword>